<dbReference type="Gene3D" id="1.10.287.1080">
    <property type="entry name" value="MazG-like"/>
    <property type="match status" value="2"/>
</dbReference>
<evidence type="ECO:0000313" key="7">
    <source>
        <dbReference type="EMBL" id="RMB08764.1"/>
    </source>
</evidence>
<dbReference type="GO" id="GO:0046061">
    <property type="term" value="P:dATP catabolic process"/>
    <property type="evidence" value="ECO:0007669"/>
    <property type="project" value="TreeGrafter"/>
</dbReference>
<dbReference type="GO" id="GO:0046052">
    <property type="term" value="P:UTP catabolic process"/>
    <property type="evidence" value="ECO:0007669"/>
    <property type="project" value="TreeGrafter"/>
</dbReference>
<evidence type="ECO:0000313" key="8">
    <source>
        <dbReference type="Proteomes" id="UP000271227"/>
    </source>
</evidence>
<dbReference type="FunFam" id="1.10.287.1080:FF:000001">
    <property type="entry name" value="Nucleoside triphosphate pyrophosphohydrolase"/>
    <property type="match status" value="1"/>
</dbReference>
<feature type="domain" description="NTP pyrophosphohydrolase MazG-like" evidence="6">
    <location>
        <begin position="34"/>
        <end position="107"/>
    </location>
</feature>
<dbReference type="Pfam" id="PF03819">
    <property type="entry name" value="MazG"/>
    <property type="match status" value="2"/>
</dbReference>
<evidence type="ECO:0000259" key="6">
    <source>
        <dbReference type="Pfam" id="PF03819"/>
    </source>
</evidence>
<dbReference type="FunFam" id="1.10.287.1080:FF:000003">
    <property type="entry name" value="Nucleoside triphosphate pyrophosphohydrolase"/>
    <property type="match status" value="1"/>
</dbReference>
<dbReference type="InParanoid" id="A0A3M0CGM5"/>
<accession>A0A3M0CGM5</accession>
<dbReference type="PANTHER" id="PTHR30522">
    <property type="entry name" value="NUCLEOSIDE TRIPHOSPHATE PYROPHOSPHOHYDROLASE"/>
    <property type="match status" value="1"/>
</dbReference>
<dbReference type="GO" id="GO:0046076">
    <property type="term" value="P:dTTP catabolic process"/>
    <property type="evidence" value="ECO:0007669"/>
    <property type="project" value="TreeGrafter"/>
</dbReference>
<dbReference type="InterPro" id="IPR011551">
    <property type="entry name" value="NTP_PyrPHydrolase_MazG"/>
</dbReference>
<reference evidence="7 8" key="1">
    <citation type="submission" date="2018-10" db="EMBL/GenBank/DDBJ databases">
        <title>Genomic Encyclopedia of Archaeal and Bacterial Type Strains, Phase II (KMG-II): from individual species to whole genera.</title>
        <authorList>
            <person name="Goeker M."/>
        </authorList>
    </citation>
    <scope>NUCLEOTIDE SEQUENCE [LARGE SCALE GENOMIC DNA]</scope>
    <source>
        <strain evidence="7 8">DSM 25217</strain>
    </source>
</reference>
<name>A0A3M0CGM5_9PROT</name>
<dbReference type="OrthoDB" id="9808939at2"/>
<feature type="domain" description="NTP pyrophosphohydrolase MazG-like" evidence="6">
    <location>
        <begin position="178"/>
        <end position="237"/>
    </location>
</feature>
<dbReference type="SUPFAM" id="SSF101386">
    <property type="entry name" value="all-alpha NTP pyrophosphatases"/>
    <property type="match status" value="2"/>
</dbReference>
<evidence type="ECO:0000256" key="5">
    <source>
        <dbReference type="SAM" id="MobiDB-lite"/>
    </source>
</evidence>
<proteinExistence type="inferred from homology"/>
<comment type="caution">
    <text evidence="7">The sequence shown here is derived from an EMBL/GenBank/DDBJ whole genome shotgun (WGS) entry which is preliminary data.</text>
</comment>
<dbReference type="EMBL" id="REFR01000010">
    <property type="protein sequence ID" value="RMB08764.1"/>
    <property type="molecule type" value="Genomic_DNA"/>
</dbReference>
<comment type="catalytic activity">
    <reaction evidence="1">
        <text>ATP + H2O = AMP + diphosphate + H(+)</text>
        <dbReference type="Rhea" id="RHEA:14245"/>
        <dbReference type="ChEBI" id="CHEBI:15377"/>
        <dbReference type="ChEBI" id="CHEBI:15378"/>
        <dbReference type="ChEBI" id="CHEBI:30616"/>
        <dbReference type="ChEBI" id="CHEBI:33019"/>
        <dbReference type="ChEBI" id="CHEBI:456215"/>
        <dbReference type="EC" id="3.6.1.8"/>
    </reaction>
</comment>
<dbReference type="AlphaFoldDB" id="A0A3M0CGM5"/>
<dbReference type="NCBIfam" id="NF007113">
    <property type="entry name" value="PRK09562.1"/>
    <property type="match status" value="1"/>
</dbReference>
<feature type="compositionally biased region" description="Basic and acidic residues" evidence="5">
    <location>
        <begin position="267"/>
        <end position="277"/>
    </location>
</feature>
<dbReference type="CDD" id="cd11528">
    <property type="entry name" value="NTP-PPase_MazG_Nterm"/>
    <property type="match status" value="1"/>
</dbReference>
<dbReference type="InterPro" id="IPR048015">
    <property type="entry name" value="NTP-PPase_MazG-like_N"/>
</dbReference>
<evidence type="ECO:0000256" key="4">
    <source>
        <dbReference type="ARBA" id="ARBA00074799"/>
    </source>
</evidence>
<dbReference type="PANTHER" id="PTHR30522:SF0">
    <property type="entry name" value="NUCLEOSIDE TRIPHOSPHATE PYROPHOSPHOHYDROLASE"/>
    <property type="match status" value="1"/>
</dbReference>
<gene>
    <name evidence="7" type="ORF">BXY39_1404</name>
</gene>
<dbReference type="GO" id="GO:0047693">
    <property type="term" value="F:ATP diphosphatase activity"/>
    <property type="evidence" value="ECO:0007669"/>
    <property type="project" value="UniProtKB-EC"/>
</dbReference>
<organism evidence="7 8">
    <name type="scientific">Eilatimonas milleporae</name>
    <dbReference type="NCBI Taxonomy" id="911205"/>
    <lineage>
        <taxon>Bacteria</taxon>
        <taxon>Pseudomonadati</taxon>
        <taxon>Pseudomonadota</taxon>
        <taxon>Alphaproteobacteria</taxon>
        <taxon>Kordiimonadales</taxon>
        <taxon>Kordiimonadaceae</taxon>
        <taxon>Eilatimonas</taxon>
    </lineage>
</organism>
<keyword evidence="8" id="KW-1185">Reference proteome</keyword>
<dbReference type="NCBIfam" id="TIGR00444">
    <property type="entry name" value="mazG"/>
    <property type="match status" value="1"/>
</dbReference>
<dbReference type="FunCoup" id="A0A3M0CGM5">
    <property type="interactions" value="283"/>
</dbReference>
<dbReference type="InterPro" id="IPR004518">
    <property type="entry name" value="MazG-like_dom"/>
</dbReference>
<dbReference type="CDD" id="cd11529">
    <property type="entry name" value="NTP-PPase_MazG_Cterm"/>
    <property type="match status" value="1"/>
</dbReference>
<dbReference type="RefSeq" id="WP_121938098.1">
    <property type="nucleotide sequence ID" value="NZ_REFR01000010.1"/>
</dbReference>
<dbReference type="GO" id="GO:0046081">
    <property type="term" value="P:dUTP catabolic process"/>
    <property type="evidence" value="ECO:0007669"/>
    <property type="project" value="TreeGrafter"/>
</dbReference>
<dbReference type="Proteomes" id="UP000271227">
    <property type="component" value="Unassembled WGS sequence"/>
</dbReference>
<evidence type="ECO:0000256" key="3">
    <source>
        <dbReference type="ARBA" id="ARBA00066372"/>
    </source>
</evidence>
<evidence type="ECO:0000256" key="1">
    <source>
        <dbReference type="ARBA" id="ARBA00052141"/>
    </source>
</evidence>
<comment type="similarity">
    <text evidence="2">Belongs to the nucleoside triphosphate pyrophosphohydrolase family.</text>
</comment>
<dbReference type="InterPro" id="IPR048011">
    <property type="entry name" value="NTP-PPase_MazG-like_C"/>
</dbReference>
<feature type="region of interest" description="Disordered" evidence="5">
    <location>
        <begin position="249"/>
        <end position="277"/>
    </location>
</feature>
<dbReference type="EC" id="3.6.1.8" evidence="3"/>
<dbReference type="GO" id="GO:0046047">
    <property type="term" value="P:TTP catabolic process"/>
    <property type="evidence" value="ECO:0007669"/>
    <property type="project" value="TreeGrafter"/>
</dbReference>
<protein>
    <recommendedName>
        <fullName evidence="4">Nucleoside triphosphate pyrophosphohydrolase</fullName>
        <ecNumber evidence="3">3.6.1.8</ecNumber>
    </recommendedName>
</protein>
<sequence length="277" mass="30752">MDDPLSRRYAIGDLIDIMARLRDPRTGCPWDVEQSFETIAPYTIEEAYEVDQAIRDGDMAELAAELGDLLLQVIFHSRMAEEAGHFTFADVVHGISDKMVRRHPHVFAGATVEDADAQTHAWETQKARERHAKAAAEGRVPSALDGVIPALPALLRALKLQKRAARVGFDWPSSDGVIDKIAEEAEELRQAKDDGSDPDHIAEEMGDLLFAAANLARHLSLDPEETLRAANAKFERRFRRIEAFLAESGRTPEQSDLGEMDTLWNRAKAEEKAGTAD</sequence>
<evidence type="ECO:0000256" key="2">
    <source>
        <dbReference type="ARBA" id="ARBA00061115"/>
    </source>
</evidence>
<dbReference type="GO" id="GO:0006203">
    <property type="term" value="P:dGTP catabolic process"/>
    <property type="evidence" value="ECO:0007669"/>
    <property type="project" value="TreeGrafter"/>
</dbReference>
<dbReference type="GO" id="GO:0006950">
    <property type="term" value="P:response to stress"/>
    <property type="evidence" value="ECO:0007669"/>
    <property type="project" value="UniProtKB-ARBA"/>
</dbReference>